<sequence length="93" mass="9582">MLRFAAQKVISNVSATKPVNMMSGIALLEAAGEAAAAAAADRREMNMQMKSGKKGLGGAAEVRSRQGGVGGKNHFTSAMTAAASRSQREATRT</sequence>
<evidence type="ECO:0000256" key="1">
    <source>
        <dbReference type="SAM" id="MobiDB-lite"/>
    </source>
</evidence>
<reference evidence="3" key="1">
    <citation type="journal article" date="2019" name="Int. J. Syst. Evol. Microbiol.">
        <title>The Global Catalogue of Microorganisms (GCM) 10K type strain sequencing project: providing services to taxonomists for standard genome sequencing and annotation.</title>
        <authorList>
            <consortium name="The Broad Institute Genomics Platform"/>
            <consortium name="The Broad Institute Genome Sequencing Center for Infectious Disease"/>
            <person name="Wu L."/>
            <person name="Ma J."/>
        </authorList>
    </citation>
    <scope>NUCLEOTIDE SEQUENCE [LARGE SCALE GENOMIC DNA]</scope>
    <source>
        <strain evidence="3">JCM 18053</strain>
    </source>
</reference>
<name>A0ABP9PLR2_9BACT</name>
<dbReference type="EMBL" id="BAABIA010000011">
    <property type="protein sequence ID" value="GAA5148188.1"/>
    <property type="molecule type" value="Genomic_DNA"/>
</dbReference>
<keyword evidence="3" id="KW-1185">Reference proteome</keyword>
<feature type="region of interest" description="Disordered" evidence="1">
    <location>
        <begin position="50"/>
        <end position="93"/>
    </location>
</feature>
<gene>
    <name evidence="2" type="ORF">GCM10023213_43970</name>
</gene>
<dbReference type="Proteomes" id="UP001499852">
    <property type="component" value="Unassembled WGS sequence"/>
</dbReference>
<comment type="caution">
    <text evidence="2">The sequence shown here is derived from an EMBL/GenBank/DDBJ whole genome shotgun (WGS) entry which is preliminary data.</text>
</comment>
<evidence type="ECO:0000313" key="2">
    <source>
        <dbReference type="EMBL" id="GAA5148188.1"/>
    </source>
</evidence>
<proteinExistence type="predicted"/>
<feature type="compositionally biased region" description="Polar residues" evidence="1">
    <location>
        <begin position="74"/>
        <end position="85"/>
    </location>
</feature>
<organism evidence="2 3">
    <name type="scientific">Prosthecobacter algae</name>
    <dbReference type="NCBI Taxonomy" id="1144682"/>
    <lineage>
        <taxon>Bacteria</taxon>
        <taxon>Pseudomonadati</taxon>
        <taxon>Verrucomicrobiota</taxon>
        <taxon>Verrucomicrobiia</taxon>
        <taxon>Verrucomicrobiales</taxon>
        <taxon>Verrucomicrobiaceae</taxon>
        <taxon>Prosthecobacter</taxon>
    </lineage>
</organism>
<evidence type="ECO:0000313" key="3">
    <source>
        <dbReference type="Proteomes" id="UP001499852"/>
    </source>
</evidence>
<protein>
    <submittedName>
        <fullName evidence="2">Uncharacterized protein</fullName>
    </submittedName>
</protein>
<accession>A0ABP9PLR2</accession>